<reference evidence="2 5" key="3">
    <citation type="submission" date="2016-10" db="EMBL/GenBank/DDBJ databases">
        <title>Genome sequence of Nocardia seriolae strain EM150506, isolated from Anguila japonica.</title>
        <authorList>
            <person name="Han H.-J."/>
        </authorList>
    </citation>
    <scope>NUCLEOTIDE SEQUENCE [LARGE SCALE GENOMIC DNA]</scope>
    <source>
        <strain evidence="2 5">EM150506</strain>
    </source>
</reference>
<name>A0ABC9Z643_9NOCA</name>
<reference evidence="3 4" key="2">
    <citation type="journal article" date="2016" name="Genome Announc.">
        <title>Draft Genome Sequence of Erythromycin- and Oxytetracycline-Sensitive Nocardia seriolae Strain U-1 (NBRC 110359).</title>
        <authorList>
            <person name="Imajoh M."/>
            <person name="Sukeda M."/>
            <person name="Shimizu M."/>
            <person name="Yamane J."/>
            <person name="Ohnishi K."/>
            <person name="Oshima S."/>
        </authorList>
    </citation>
    <scope>NUCLEOTIDE SEQUENCE [LARGE SCALE GENOMIC DNA]</scope>
    <source>
        <strain evidence="3 4">U-1</strain>
    </source>
</reference>
<dbReference type="EMBL" id="BBYQ01000204">
    <property type="protein sequence ID" value="GAP33055.1"/>
    <property type="molecule type" value="Genomic_DNA"/>
</dbReference>
<evidence type="ECO:0000256" key="1">
    <source>
        <dbReference type="SAM" id="MobiDB-lite"/>
    </source>
</evidence>
<dbReference type="EMBL" id="CP017839">
    <property type="protein sequence ID" value="APA98526.1"/>
    <property type="molecule type" value="Genomic_DNA"/>
</dbReference>
<accession>A0ABC9Z643</accession>
<evidence type="ECO:0000313" key="3">
    <source>
        <dbReference type="EMBL" id="GAP33055.1"/>
    </source>
</evidence>
<evidence type="ECO:0000313" key="4">
    <source>
        <dbReference type="Proteomes" id="UP000037179"/>
    </source>
</evidence>
<keyword evidence="4" id="KW-1185">Reference proteome</keyword>
<protein>
    <submittedName>
        <fullName evidence="3">Uncharacterized protein</fullName>
    </submittedName>
</protein>
<proteinExistence type="predicted"/>
<evidence type="ECO:0000313" key="2">
    <source>
        <dbReference type="EMBL" id="APA98526.1"/>
    </source>
</evidence>
<dbReference type="Proteomes" id="UP000037179">
    <property type="component" value="Unassembled WGS sequence"/>
</dbReference>
<feature type="region of interest" description="Disordered" evidence="1">
    <location>
        <begin position="1"/>
        <end position="28"/>
    </location>
</feature>
<dbReference type="Proteomes" id="UP000180166">
    <property type="component" value="Chromosome"/>
</dbReference>
<gene>
    <name evidence="2" type="ORF">NS506_04478</name>
    <name evidence="3" type="ORF">NSK11_contig00204-0006</name>
</gene>
<dbReference type="RefSeq" id="WP_155239512.1">
    <property type="nucleotide sequence ID" value="NZ_AP017900.1"/>
</dbReference>
<feature type="compositionally biased region" description="Basic and acidic residues" evidence="1">
    <location>
        <begin position="1"/>
        <end position="10"/>
    </location>
</feature>
<reference evidence="4" key="1">
    <citation type="submission" date="2015-07" db="EMBL/GenBank/DDBJ databases">
        <title>Nocardia seriolae U-1 whole genome shotgun sequence.</title>
        <authorList>
            <person name="Imajoh M."/>
            <person name="Fukumoto Y."/>
            <person name="Sukeda M."/>
            <person name="Yamane J."/>
            <person name="Yamasaki K."/>
            <person name="Shimizu M."/>
            <person name="Ohnishi K."/>
            <person name="Oshima S."/>
        </authorList>
    </citation>
    <scope>NUCLEOTIDE SEQUENCE [LARGE SCALE GENOMIC DNA]</scope>
    <source>
        <strain evidence="4">U-1</strain>
    </source>
</reference>
<dbReference type="AlphaFoldDB" id="A0ABC9Z643"/>
<dbReference type="KEGG" id="nsr:NS506_04478"/>
<evidence type="ECO:0000313" key="5">
    <source>
        <dbReference type="Proteomes" id="UP000180166"/>
    </source>
</evidence>
<sequence length="125" mass="13900">MSDRRARAESDVAENAPVSWDHLKSRRPSDAERAALQKLLIERGRAVRQQGWDAYRGAWSDGEVAVIAYLLDDTELLEELDEPEGSVLTRLAGELYGFNAARKEIESGLTGTQAWVAETRKKLGS</sequence>
<organism evidence="3 4">
    <name type="scientific">Nocardia seriolae</name>
    <dbReference type="NCBI Taxonomy" id="37332"/>
    <lineage>
        <taxon>Bacteria</taxon>
        <taxon>Bacillati</taxon>
        <taxon>Actinomycetota</taxon>
        <taxon>Actinomycetes</taxon>
        <taxon>Mycobacteriales</taxon>
        <taxon>Nocardiaceae</taxon>
        <taxon>Nocardia</taxon>
    </lineage>
</organism>